<evidence type="ECO:0000313" key="2">
    <source>
        <dbReference type="Proteomes" id="UP000018416"/>
    </source>
</evidence>
<protein>
    <submittedName>
        <fullName evidence="1">Uncharacterized protein</fullName>
    </submittedName>
</protein>
<name>N9HEY8_ACILW</name>
<comment type="caution">
    <text evidence="1">The sequence shown here is derived from an EMBL/GenBank/DDBJ whole genome shotgun (WGS) entry which is preliminary data.</text>
</comment>
<gene>
    <name evidence="1" type="ORF">F923_01649</name>
</gene>
<sequence>MKIVFIHGMNKQQYTATSLRQHWLHLFKTGLRKNPQQQARFTYLKRHIRIPFYGDLLSRHHFHNVLNASTLMPQQWPHFPFLHPAQLQPASPPDQCTYQICDVPQSNIDDVLNFNQKLKFITALSKDIALRDFAVLINYFPSLHASFLHKFCWKLIFIWPTRILCRKFTAAFIINSIVAGHRFWWLTHSAA</sequence>
<evidence type="ECO:0000313" key="1">
    <source>
        <dbReference type="EMBL" id="ENW30410.1"/>
    </source>
</evidence>
<dbReference type="Proteomes" id="UP000018416">
    <property type="component" value="Unassembled WGS sequence"/>
</dbReference>
<accession>N9HEY8</accession>
<dbReference type="AlphaFoldDB" id="N9HEY8"/>
<organism evidence="1 2">
    <name type="scientific">Acinetobacter lwoffii NIPH 478</name>
    <dbReference type="NCBI Taxonomy" id="1217668"/>
    <lineage>
        <taxon>Bacteria</taxon>
        <taxon>Pseudomonadati</taxon>
        <taxon>Pseudomonadota</taxon>
        <taxon>Gammaproteobacteria</taxon>
        <taxon>Moraxellales</taxon>
        <taxon>Moraxellaceae</taxon>
        <taxon>Acinetobacter</taxon>
    </lineage>
</organism>
<dbReference type="EMBL" id="APQU01000011">
    <property type="protein sequence ID" value="ENW30410.1"/>
    <property type="molecule type" value="Genomic_DNA"/>
</dbReference>
<reference evidence="1 2" key="1">
    <citation type="submission" date="2013-02" db="EMBL/GenBank/DDBJ databases">
        <title>The Genome Sequence of Acinetobacter lwoffii NIPH 478.</title>
        <authorList>
            <consortium name="The Broad Institute Genome Sequencing Platform"/>
            <consortium name="The Broad Institute Genome Sequencing Center for Infectious Disease"/>
            <person name="Cerqueira G."/>
            <person name="Feldgarden M."/>
            <person name="Courvalin P."/>
            <person name="Perichon B."/>
            <person name="Grillot-Courvalin C."/>
            <person name="Clermont D."/>
            <person name="Rocha E."/>
            <person name="Yoon E.-J."/>
            <person name="Nemec A."/>
            <person name="Walker B."/>
            <person name="Young S.K."/>
            <person name="Zeng Q."/>
            <person name="Gargeya S."/>
            <person name="Fitzgerald M."/>
            <person name="Haas B."/>
            <person name="Abouelleil A."/>
            <person name="Alvarado L."/>
            <person name="Arachchi H.M."/>
            <person name="Berlin A.M."/>
            <person name="Chapman S.B."/>
            <person name="Dewar J."/>
            <person name="Goldberg J."/>
            <person name="Griggs A."/>
            <person name="Gujja S."/>
            <person name="Hansen M."/>
            <person name="Howarth C."/>
            <person name="Imamovic A."/>
            <person name="Larimer J."/>
            <person name="McCowan C."/>
            <person name="Murphy C."/>
            <person name="Neiman D."/>
            <person name="Pearson M."/>
            <person name="Priest M."/>
            <person name="Roberts A."/>
            <person name="Saif S."/>
            <person name="Shea T."/>
            <person name="Sisk P."/>
            <person name="Sykes S."/>
            <person name="Wortman J."/>
            <person name="Nusbaum C."/>
            <person name="Birren B."/>
        </authorList>
    </citation>
    <scope>NUCLEOTIDE SEQUENCE [LARGE SCALE GENOMIC DNA]</scope>
    <source>
        <strain evidence="1 2">NIPH 478</strain>
    </source>
</reference>
<dbReference type="PATRIC" id="fig|1217668.3.peg.1612"/>
<dbReference type="HOGENOM" id="CLU_122255_0_0_6"/>
<proteinExistence type="predicted"/>